<dbReference type="InterPro" id="IPR013094">
    <property type="entry name" value="AB_hydrolase_3"/>
</dbReference>
<evidence type="ECO:0000256" key="1">
    <source>
        <dbReference type="ARBA" id="ARBA00010515"/>
    </source>
</evidence>
<reference evidence="5 6" key="1">
    <citation type="submission" date="2024-09" db="EMBL/GenBank/DDBJ databases">
        <authorList>
            <person name="Lee S.D."/>
        </authorList>
    </citation>
    <scope>NUCLEOTIDE SEQUENCE [LARGE SCALE GENOMIC DNA]</scope>
    <source>
        <strain evidence="5 6">N1-5</strain>
    </source>
</reference>
<dbReference type="SUPFAM" id="SSF53474">
    <property type="entry name" value="alpha/beta-Hydrolases"/>
    <property type="match status" value="1"/>
</dbReference>
<evidence type="ECO:0000313" key="5">
    <source>
        <dbReference type="EMBL" id="MFC1406486.1"/>
    </source>
</evidence>
<dbReference type="Proteomes" id="UP001592528">
    <property type="component" value="Unassembled WGS sequence"/>
</dbReference>
<dbReference type="PANTHER" id="PTHR48081">
    <property type="entry name" value="AB HYDROLASE SUPERFAMILY PROTEIN C4A8.06C"/>
    <property type="match status" value="1"/>
</dbReference>
<dbReference type="PROSITE" id="PS01173">
    <property type="entry name" value="LIPASE_GDXG_HIS"/>
    <property type="match status" value="1"/>
</dbReference>
<dbReference type="InterPro" id="IPR029058">
    <property type="entry name" value="AB_hydrolase_fold"/>
</dbReference>
<dbReference type="Pfam" id="PF07859">
    <property type="entry name" value="Abhydrolase_3"/>
    <property type="match status" value="1"/>
</dbReference>
<dbReference type="RefSeq" id="WP_030261666.1">
    <property type="nucleotide sequence ID" value="NZ_JBHEZZ010000030.1"/>
</dbReference>
<feature type="active site" evidence="3">
    <location>
        <position position="146"/>
    </location>
</feature>
<dbReference type="InterPro" id="IPR002168">
    <property type="entry name" value="Lipase_GDXG_HIS_AS"/>
</dbReference>
<feature type="domain" description="Alpha/beta hydrolase fold-3" evidence="4">
    <location>
        <begin position="72"/>
        <end position="274"/>
    </location>
</feature>
<evidence type="ECO:0000313" key="6">
    <source>
        <dbReference type="Proteomes" id="UP001592528"/>
    </source>
</evidence>
<dbReference type="InterPro" id="IPR033140">
    <property type="entry name" value="Lipase_GDXG_put_SER_AS"/>
</dbReference>
<dbReference type="PANTHER" id="PTHR48081:SF30">
    <property type="entry name" value="ACETYL-HYDROLASE LIPR-RELATED"/>
    <property type="match status" value="1"/>
</dbReference>
<sequence length="311" mass="31367">MTRTQLETLQHTLRNRPVADPAPGLDQQRQFFDAMRAATPLPPGITTRPGQLGDVPVVFAEPPGTDRSTPVVLYFHGGAYVLGSAAAGVPLAAGLAARAGGRGISVGYRLAPEHPFPAAVDDALAAYRGLLDLGVEPARIAVAGDSAGGGLAVAALVAARDAGLPLPSAAVVLSPWSDLTLSGASVTTRAGDDLVLTADTLGQGAADYLGPADPRSALASPGLTADLSGLPPLLVQVGSHEILLDDAVTLAARAAAFDVPVDLQIRPGLPHVYQRFAGTGQLDQADAALDAAGDFLRGALAPALAATVRSA</sequence>
<dbReference type="PROSITE" id="PS01174">
    <property type="entry name" value="LIPASE_GDXG_SER"/>
    <property type="match status" value="1"/>
</dbReference>
<protein>
    <submittedName>
        <fullName evidence="5">Alpha/beta hydrolase</fullName>
    </submittedName>
</protein>
<keyword evidence="6" id="KW-1185">Reference proteome</keyword>
<organism evidence="5 6">
    <name type="scientific">Streptacidiphilus cavernicola</name>
    <dbReference type="NCBI Taxonomy" id="3342716"/>
    <lineage>
        <taxon>Bacteria</taxon>
        <taxon>Bacillati</taxon>
        <taxon>Actinomycetota</taxon>
        <taxon>Actinomycetes</taxon>
        <taxon>Kitasatosporales</taxon>
        <taxon>Streptomycetaceae</taxon>
        <taxon>Streptacidiphilus</taxon>
    </lineage>
</organism>
<name>A0ABV6UYF0_9ACTN</name>
<accession>A0ABV6UYF0</accession>
<evidence type="ECO:0000256" key="2">
    <source>
        <dbReference type="ARBA" id="ARBA00022801"/>
    </source>
</evidence>
<proteinExistence type="inferred from homology"/>
<evidence type="ECO:0000256" key="3">
    <source>
        <dbReference type="PROSITE-ProRule" id="PRU10038"/>
    </source>
</evidence>
<gene>
    <name evidence="5" type="ORF">ACEZDJ_34850</name>
</gene>
<keyword evidence="2 5" id="KW-0378">Hydrolase</keyword>
<dbReference type="Gene3D" id="3.40.50.1820">
    <property type="entry name" value="alpha/beta hydrolase"/>
    <property type="match status" value="1"/>
</dbReference>
<dbReference type="EMBL" id="JBHEZZ010000030">
    <property type="protein sequence ID" value="MFC1406486.1"/>
    <property type="molecule type" value="Genomic_DNA"/>
</dbReference>
<evidence type="ECO:0000259" key="4">
    <source>
        <dbReference type="Pfam" id="PF07859"/>
    </source>
</evidence>
<dbReference type="GO" id="GO:0016787">
    <property type="term" value="F:hydrolase activity"/>
    <property type="evidence" value="ECO:0007669"/>
    <property type="project" value="UniProtKB-KW"/>
</dbReference>
<comment type="caution">
    <text evidence="5">The sequence shown here is derived from an EMBL/GenBank/DDBJ whole genome shotgun (WGS) entry which is preliminary data.</text>
</comment>
<comment type="similarity">
    <text evidence="1">Belongs to the 'GDXG' lipolytic enzyme family.</text>
</comment>
<dbReference type="InterPro" id="IPR050300">
    <property type="entry name" value="GDXG_lipolytic_enzyme"/>
</dbReference>